<evidence type="ECO:0000256" key="7">
    <source>
        <dbReference type="ARBA" id="ARBA00022832"/>
    </source>
</evidence>
<comment type="subcellular location">
    <subcellularLocation>
        <location evidence="1">Mitochondrion matrix</location>
    </subcellularLocation>
</comment>
<keyword evidence="6" id="KW-0597">Phosphoprotein</keyword>
<dbReference type="OrthoDB" id="1888931at2759"/>
<dbReference type="PANTHER" id="PTHR42760:SF83">
    <property type="entry name" value="(3R)-3-HYDROXYACYL-COA DEHYDROGENASE"/>
    <property type="match status" value="1"/>
</dbReference>
<dbReference type="Pfam" id="PF13561">
    <property type="entry name" value="adh_short_C2"/>
    <property type="match status" value="1"/>
</dbReference>
<keyword evidence="12" id="KW-0275">Fatty acid biosynthesis</keyword>
<evidence type="ECO:0000256" key="21">
    <source>
        <dbReference type="ARBA" id="ARBA00077835"/>
    </source>
</evidence>
<dbReference type="Pfam" id="PF15868">
    <property type="entry name" value="MBF2"/>
    <property type="match status" value="1"/>
</dbReference>
<evidence type="ECO:0000256" key="2">
    <source>
        <dbReference type="ARBA" id="ARBA00005194"/>
    </source>
</evidence>
<dbReference type="PANTHER" id="PTHR42760">
    <property type="entry name" value="SHORT-CHAIN DEHYDROGENASES/REDUCTASES FAMILY MEMBER"/>
    <property type="match status" value="1"/>
</dbReference>
<comment type="pathway">
    <text evidence="13">Steroid biosynthesis; estrogen biosynthesis.</text>
</comment>
<evidence type="ECO:0000256" key="4">
    <source>
        <dbReference type="ARBA" id="ARBA00012456"/>
    </source>
</evidence>
<comment type="catalytic activity">
    <reaction evidence="15">
        <text>testosterone + NAD(+) = androst-4-ene-3,17-dione + NADH + H(+)</text>
        <dbReference type="Rhea" id="RHEA:14929"/>
        <dbReference type="ChEBI" id="CHEBI:15378"/>
        <dbReference type="ChEBI" id="CHEBI:16422"/>
        <dbReference type="ChEBI" id="CHEBI:17347"/>
        <dbReference type="ChEBI" id="CHEBI:57540"/>
        <dbReference type="ChEBI" id="CHEBI:57945"/>
        <dbReference type="EC" id="1.1.1.239"/>
    </reaction>
    <physiologicalReaction direction="left-to-right" evidence="15">
        <dbReference type="Rhea" id="RHEA:14930"/>
    </physiologicalReaction>
</comment>
<accession>A0A9N9MHT5</accession>
<evidence type="ECO:0000256" key="3">
    <source>
        <dbReference type="ARBA" id="ARBA00006484"/>
    </source>
</evidence>
<keyword evidence="5" id="KW-0444">Lipid biosynthesis</keyword>
<dbReference type="GO" id="GO:0005759">
    <property type="term" value="C:mitochondrial matrix"/>
    <property type="evidence" value="ECO:0007669"/>
    <property type="project" value="UniProtKB-SubCell"/>
</dbReference>
<keyword evidence="28" id="KW-1185">Reference proteome</keyword>
<keyword evidence="10" id="KW-0443">Lipid metabolism</keyword>
<dbReference type="InterPro" id="IPR036291">
    <property type="entry name" value="NAD(P)-bd_dom_sf"/>
</dbReference>
<evidence type="ECO:0000256" key="24">
    <source>
        <dbReference type="ARBA" id="ARBA00083097"/>
    </source>
</evidence>
<comment type="pathway">
    <text evidence="2">Lipid metabolism; fatty acid biosynthesis.</text>
</comment>
<evidence type="ECO:0000256" key="19">
    <source>
        <dbReference type="ARBA" id="ARBA00066822"/>
    </source>
</evidence>
<evidence type="ECO:0000256" key="26">
    <source>
        <dbReference type="SAM" id="SignalP"/>
    </source>
</evidence>
<protein>
    <recommendedName>
        <fullName evidence="20">(3R)-3-hydroxyacyl-CoA dehydrogenase</fullName>
        <ecNumber evidence="19">1.1.1.239</ecNumber>
        <ecNumber evidence="4">1.1.1.n12</ecNumber>
    </recommendedName>
    <alternativeName>
        <fullName evidence="22">17-beta-hydroxysteroid dehydrogenase 8</fullName>
    </alternativeName>
    <alternativeName>
        <fullName evidence="21">3-ketoacyl-[acyl-carrier-protein] reductase alpha subunit</fullName>
    </alternativeName>
    <alternativeName>
        <fullName evidence="24">3-oxoacyl-[acyl-carrier-protein] reductase</fullName>
    </alternativeName>
    <alternativeName>
        <fullName evidence="25">Estradiol 17-beta-dehydrogenase 8</fullName>
    </alternativeName>
    <alternativeName>
        <fullName evidence="23">Testosterone 17-beta-dehydrogenase 8</fullName>
    </alternativeName>
</protein>
<gene>
    <name evidence="27" type="ORF">CEUTPL_LOCUS5722</name>
</gene>
<dbReference type="GO" id="GO:0008210">
    <property type="term" value="P:estrogen metabolic process"/>
    <property type="evidence" value="ECO:0007669"/>
    <property type="project" value="UniProtKB-ARBA"/>
</dbReference>
<evidence type="ECO:0000256" key="16">
    <source>
        <dbReference type="ARBA" id="ARBA00050435"/>
    </source>
</evidence>
<keyword evidence="11" id="KW-0496">Mitochondrion</keyword>
<evidence type="ECO:0000256" key="14">
    <source>
        <dbReference type="ARBA" id="ARBA00049069"/>
    </source>
</evidence>
<dbReference type="AlphaFoldDB" id="A0A9N9MHT5"/>
<organism evidence="27 28">
    <name type="scientific">Ceutorhynchus assimilis</name>
    <name type="common">cabbage seed weevil</name>
    <dbReference type="NCBI Taxonomy" id="467358"/>
    <lineage>
        <taxon>Eukaryota</taxon>
        <taxon>Metazoa</taxon>
        <taxon>Ecdysozoa</taxon>
        <taxon>Arthropoda</taxon>
        <taxon>Hexapoda</taxon>
        <taxon>Insecta</taxon>
        <taxon>Pterygota</taxon>
        <taxon>Neoptera</taxon>
        <taxon>Endopterygota</taxon>
        <taxon>Coleoptera</taxon>
        <taxon>Polyphaga</taxon>
        <taxon>Cucujiformia</taxon>
        <taxon>Curculionidae</taxon>
        <taxon>Ceutorhynchinae</taxon>
        <taxon>Ceutorhynchus</taxon>
    </lineage>
</organism>
<sequence>MKSIIFFLFCVHLINCDNYYRSQRVQTSYNPQTDLEWSGYSYNIDDGKCAGQKLVDEDVRKEADQYAYKKTSFTWTGRGMFHITCVRVLNHMTRDSNAAETRISDGGVGQGQVRVEMRSKLSQPTDFHIEIWGEETRPQASNMAVMTSLPNSVMYINGKMYCAGSGIGRATCQLLAKEGATVLAADKILSSAEETVKLLPQDQKHLSVQLSVENKENVKEALENAIKIYSKPPSIIVNAAGITRDNFLGKLSEEDFMEVIDVNLKGTFLIVQHFANALVKHQVGKASIINIGSIVAKYGNMGQANYCASKAGVDLLTKVASKEYAKMGIRVNTVLPGMISTPMTLAVPEKVKDKFLAMIPLGRFGQPEEVAEVILFLASDKSSYINGASIEVTGGF</sequence>
<evidence type="ECO:0000256" key="11">
    <source>
        <dbReference type="ARBA" id="ARBA00023128"/>
    </source>
</evidence>
<evidence type="ECO:0000256" key="5">
    <source>
        <dbReference type="ARBA" id="ARBA00022516"/>
    </source>
</evidence>
<dbReference type="Gene3D" id="3.40.50.720">
    <property type="entry name" value="NAD(P)-binding Rossmann-like Domain"/>
    <property type="match status" value="1"/>
</dbReference>
<dbReference type="EC" id="1.1.1.n12" evidence="4"/>
<comment type="catalytic activity">
    <reaction evidence="17">
        <text>a (3R)-3-hydroxyacyl-CoA + NAD(+) = a 3-oxoacyl-CoA + NADH + H(+)</text>
        <dbReference type="Rhea" id="RHEA:32711"/>
        <dbReference type="ChEBI" id="CHEBI:15378"/>
        <dbReference type="ChEBI" id="CHEBI:57319"/>
        <dbReference type="ChEBI" id="CHEBI:57540"/>
        <dbReference type="ChEBI" id="CHEBI:57945"/>
        <dbReference type="ChEBI" id="CHEBI:90726"/>
        <dbReference type="EC" id="1.1.1.n12"/>
    </reaction>
    <physiologicalReaction direction="left-to-right" evidence="17">
        <dbReference type="Rhea" id="RHEA:32712"/>
    </physiologicalReaction>
</comment>
<dbReference type="Proteomes" id="UP001152799">
    <property type="component" value="Chromosome 2"/>
</dbReference>
<evidence type="ECO:0000256" key="18">
    <source>
        <dbReference type="ARBA" id="ARBA00065174"/>
    </source>
</evidence>
<feature type="chain" id="PRO_5040344625" description="(3R)-3-hydroxyacyl-CoA dehydrogenase" evidence="26">
    <location>
        <begin position="17"/>
        <end position="396"/>
    </location>
</feature>
<dbReference type="GO" id="GO:0047035">
    <property type="term" value="F:testosterone dehydrogenase (NAD+) activity"/>
    <property type="evidence" value="ECO:0007669"/>
    <property type="project" value="UniProtKB-EC"/>
</dbReference>
<dbReference type="PROSITE" id="PS00061">
    <property type="entry name" value="ADH_SHORT"/>
    <property type="match status" value="1"/>
</dbReference>
<name>A0A9N9MHT5_9CUCU</name>
<evidence type="ECO:0000256" key="1">
    <source>
        <dbReference type="ARBA" id="ARBA00004305"/>
    </source>
</evidence>
<evidence type="ECO:0000313" key="28">
    <source>
        <dbReference type="Proteomes" id="UP001152799"/>
    </source>
</evidence>
<evidence type="ECO:0000256" key="10">
    <source>
        <dbReference type="ARBA" id="ARBA00023098"/>
    </source>
</evidence>
<evidence type="ECO:0000256" key="9">
    <source>
        <dbReference type="ARBA" id="ARBA00023027"/>
    </source>
</evidence>
<dbReference type="FunFam" id="3.40.50.720:FF:000231">
    <property type="entry name" value="Estradiol 17-beta-dehydrogenase 8"/>
    <property type="match status" value="1"/>
</dbReference>
<evidence type="ECO:0000256" key="15">
    <source>
        <dbReference type="ARBA" id="ARBA00050232"/>
    </source>
</evidence>
<dbReference type="EMBL" id="OU892278">
    <property type="protein sequence ID" value="CAG9765106.1"/>
    <property type="molecule type" value="Genomic_DNA"/>
</dbReference>
<evidence type="ECO:0000256" key="17">
    <source>
        <dbReference type="ARBA" id="ARBA00052680"/>
    </source>
</evidence>
<comment type="subunit">
    <text evidence="18">Heterotetramer with CBR4; contains two molecules of HSD17B8 and CBR4.</text>
</comment>
<dbReference type="InterPro" id="IPR002347">
    <property type="entry name" value="SDR_fam"/>
</dbReference>
<dbReference type="SUPFAM" id="SSF51735">
    <property type="entry name" value="NAD(P)-binding Rossmann-fold domains"/>
    <property type="match status" value="1"/>
</dbReference>
<keyword evidence="7" id="KW-0276">Fatty acid metabolism</keyword>
<dbReference type="InterPro" id="IPR020904">
    <property type="entry name" value="Sc_DH/Rdtase_CS"/>
</dbReference>
<comment type="similarity">
    <text evidence="3">Belongs to the short-chain dehydrogenases/reductases (SDR) family.</text>
</comment>
<dbReference type="GO" id="GO:0048038">
    <property type="term" value="F:quinone binding"/>
    <property type="evidence" value="ECO:0007669"/>
    <property type="project" value="TreeGrafter"/>
</dbReference>
<keyword evidence="8" id="KW-0560">Oxidoreductase</keyword>
<dbReference type="PRINTS" id="PR00080">
    <property type="entry name" value="SDRFAMILY"/>
</dbReference>
<evidence type="ECO:0000313" key="27">
    <source>
        <dbReference type="EMBL" id="CAG9765106.1"/>
    </source>
</evidence>
<feature type="signal peptide" evidence="26">
    <location>
        <begin position="1"/>
        <end position="16"/>
    </location>
</feature>
<evidence type="ECO:0000256" key="20">
    <source>
        <dbReference type="ARBA" id="ARBA00070911"/>
    </source>
</evidence>
<dbReference type="PRINTS" id="PR00081">
    <property type="entry name" value="GDHRDH"/>
</dbReference>
<dbReference type="InterPro" id="IPR031734">
    <property type="entry name" value="MBF2"/>
</dbReference>
<evidence type="ECO:0000256" key="12">
    <source>
        <dbReference type="ARBA" id="ARBA00023160"/>
    </source>
</evidence>
<proteinExistence type="inferred from homology"/>
<evidence type="ECO:0000256" key="23">
    <source>
        <dbReference type="ARBA" id="ARBA00081936"/>
    </source>
</evidence>
<dbReference type="EC" id="1.1.1.239" evidence="19"/>
<comment type="catalytic activity">
    <reaction evidence="16">
        <text>17beta-hydroxy-5alpha-androstan-3-one + NAD(+) = 5alpha-androstan-3,17-dione + NADH + H(+)</text>
        <dbReference type="Rhea" id="RHEA:41992"/>
        <dbReference type="ChEBI" id="CHEBI:15378"/>
        <dbReference type="ChEBI" id="CHEBI:15994"/>
        <dbReference type="ChEBI" id="CHEBI:16330"/>
        <dbReference type="ChEBI" id="CHEBI:57540"/>
        <dbReference type="ChEBI" id="CHEBI:57945"/>
    </reaction>
    <physiologicalReaction direction="left-to-right" evidence="16">
        <dbReference type="Rhea" id="RHEA:41993"/>
    </physiologicalReaction>
</comment>
<dbReference type="GO" id="GO:0006633">
    <property type="term" value="P:fatty acid biosynthetic process"/>
    <property type="evidence" value="ECO:0007669"/>
    <property type="project" value="UniProtKB-KW"/>
</dbReference>
<evidence type="ECO:0000256" key="25">
    <source>
        <dbReference type="ARBA" id="ARBA00083258"/>
    </source>
</evidence>
<evidence type="ECO:0000256" key="22">
    <source>
        <dbReference type="ARBA" id="ARBA00081419"/>
    </source>
</evidence>
<keyword evidence="9" id="KW-0520">NAD</keyword>
<evidence type="ECO:0000256" key="8">
    <source>
        <dbReference type="ARBA" id="ARBA00023002"/>
    </source>
</evidence>
<evidence type="ECO:0000256" key="13">
    <source>
        <dbReference type="ARBA" id="ARBA00037929"/>
    </source>
</evidence>
<dbReference type="GO" id="GO:0004303">
    <property type="term" value="F:estradiol 17-beta-dehydrogenase [NAD(P)+] activity"/>
    <property type="evidence" value="ECO:0007669"/>
    <property type="project" value="UniProtKB-EC"/>
</dbReference>
<comment type="catalytic activity">
    <reaction evidence="14">
        <text>17beta-estradiol + NAD(+) = estrone + NADH + H(+)</text>
        <dbReference type="Rhea" id="RHEA:24612"/>
        <dbReference type="ChEBI" id="CHEBI:15378"/>
        <dbReference type="ChEBI" id="CHEBI:16469"/>
        <dbReference type="ChEBI" id="CHEBI:17263"/>
        <dbReference type="ChEBI" id="CHEBI:57540"/>
        <dbReference type="ChEBI" id="CHEBI:57945"/>
        <dbReference type="EC" id="1.1.1.62"/>
    </reaction>
    <physiologicalReaction direction="left-to-right" evidence="14">
        <dbReference type="Rhea" id="RHEA:24613"/>
    </physiologicalReaction>
    <physiologicalReaction direction="right-to-left" evidence="14">
        <dbReference type="Rhea" id="RHEA:24614"/>
    </physiologicalReaction>
</comment>
<evidence type="ECO:0000256" key="6">
    <source>
        <dbReference type="ARBA" id="ARBA00022553"/>
    </source>
</evidence>
<keyword evidence="26" id="KW-0732">Signal</keyword>
<reference evidence="27" key="1">
    <citation type="submission" date="2022-01" db="EMBL/GenBank/DDBJ databases">
        <authorList>
            <person name="King R."/>
        </authorList>
    </citation>
    <scope>NUCLEOTIDE SEQUENCE</scope>
</reference>